<gene>
    <name evidence="3" type="ORF">GCM10011503_31740</name>
</gene>
<sequence>MSEKKNILVVEDELMIGLHIKVDLEAAGFRVIGPVSSVEGALSAIRDEDIDAAVLDLKLYNEWSLSIAQALADQNIPFLFLTGSRIGAMADRFKGVTILCKPIMTRTLHRHVQEMVEPQIQPEAQRRSA</sequence>
<evidence type="ECO:0000259" key="2">
    <source>
        <dbReference type="PROSITE" id="PS50110"/>
    </source>
</evidence>
<comment type="caution">
    <text evidence="3">The sequence shown here is derived from an EMBL/GenBank/DDBJ whole genome shotgun (WGS) entry which is preliminary data.</text>
</comment>
<accession>A0ABQ1JYC2</accession>
<dbReference type="InterPro" id="IPR001789">
    <property type="entry name" value="Sig_transdc_resp-reg_receiver"/>
</dbReference>
<keyword evidence="4" id="KW-1185">Reference proteome</keyword>
<dbReference type="SUPFAM" id="SSF52172">
    <property type="entry name" value="CheY-like"/>
    <property type="match status" value="1"/>
</dbReference>
<dbReference type="SMART" id="SM00448">
    <property type="entry name" value="REC"/>
    <property type="match status" value="1"/>
</dbReference>
<evidence type="ECO:0000256" key="1">
    <source>
        <dbReference type="PROSITE-ProRule" id="PRU00169"/>
    </source>
</evidence>
<dbReference type="PROSITE" id="PS50110">
    <property type="entry name" value="RESPONSE_REGULATORY"/>
    <property type="match status" value="1"/>
</dbReference>
<dbReference type="Proteomes" id="UP000628854">
    <property type="component" value="Unassembled WGS sequence"/>
</dbReference>
<feature type="modified residue" description="4-aspartylphosphate" evidence="1">
    <location>
        <position position="56"/>
    </location>
</feature>
<feature type="domain" description="Response regulatory" evidence="2">
    <location>
        <begin position="6"/>
        <end position="116"/>
    </location>
</feature>
<keyword evidence="1" id="KW-0597">Phosphoprotein</keyword>
<name>A0ABQ1JYC2_9PROT</name>
<protein>
    <submittedName>
        <fullName evidence="3">Response regulator</fullName>
    </submittedName>
</protein>
<evidence type="ECO:0000313" key="4">
    <source>
        <dbReference type="Proteomes" id="UP000628854"/>
    </source>
</evidence>
<dbReference type="Gene3D" id="3.40.50.2300">
    <property type="match status" value="1"/>
</dbReference>
<organism evidence="3 4">
    <name type="scientific">Henriciella pelagia</name>
    <dbReference type="NCBI Taxonomy" id="1977912"/>
    <lineage>
        <taxon>Bacteria</taxon>
        <taxon>Pseudomonadati</taxon>
        <taxon>Pseudomonadota</taxon>
        <taxon>Alphaproteobacteria</taxon>
        <taxon>Hyphomonadales</taxon>
        <taxon>Hyphomonadaceae</taxon>
        <taxon>Henriciella</taxon>
    </lineage>
</organism>
<dbReference type="RefSeq" id="WP_158084685.1">
    <property type="nucleotide sequence ID" value="NZ_BMKF01000003.1"/>
</dbReference>
<evidence type="ECO:0000313" key="3">
    <source>
        <dbReference type="EMBL" id="GGB80631.1"/>
    </source>
</evidence>
<dbReference type="EMBL" id="BMKF01000003">
    <property type="protein sequence ID" value="GGB80631.1"/>
    <property type="molecule type" value="Genomic_DNA"/>
</dbReference>
<proteinExistence type="predicted"/>
<dbReference type="InterPro" id="IPR011006">
    <property type="entry name" value="CheY-like_superfamily"/>
</dbReference>
<reference evidence="4" key="1">
    <citation type="journal article" date="2019" name="Int. J. Syst. Evol. Microbiol.">
        <title>The Global Catalogue of Microorganisms (GCM) 10K type strain sequencing project: providing services to taxonomists for standard genome sequencing and annotation.</title>
        <authorList>
            <consortium name="The Broad Institute Genomics Platform"/>
            <consortium name="The Broad Institute Genome Sequencing Center for Infectious Disease"/>
            <person name="Wu L."/>
            <person name="Ma J."/>
        </authorList>
    </citation>
    <scope>NUCLEOTIDE SEQUENCE [LARGE SCALE GENOMIC DNA]</scope>
    <source>
        <strain evidence="4">CGMCC 1.15928</strain>
    </source>
</reference>